<keyword evidence="4" id="KW-1185">Reference proteome</keyword>
<protein>
    <recommendedName>
        <fullName evidence="2">Myb/SANT-like DNA-binding domain-containing protein</fullName>
    </recommendedName>
</protein>
<dbReference type="InterPro" id="IPR044822">
    <property type="entry name" value="Myb_DNA-bind_4"/>
</dbReference>
<accession>A0A8W7JGC2</accession>
<feature type="compositionally biased region" description="Basic residues" evidence="1">
    <location>
        <begin position="152"/>
        <end position="161"/>
    </location>
</feature>
<reference evidence="3" key="2">
    <citation type="submission" date="2022-08" db="UniProtKB">
        <authorList>
            <consortium name="EnsemblMetazoa"/>
        </authorList>
    </citation>
    <scope>IDENTIFICATION</scope>
    <source>
        <strain evidence="3">STECLA/ALBI9_A</strain>
    </source>
</reference>
<dbReference type="RefSeq" id="XP_035795582.1">
    <property type="nucleotide sequence ID" value="XM_035939689.1"/>
</dbReference>
<evidence type="ECO:0000259" key="2">
    <source>
        <dbReference type="Pfam" id="PF13837"/>
    </source>
</evidence>
<proteinExistence type="predicted"/>
<dbReference type="AlphaFoldDB" id="A0A8W7JGC2"/>
<dbReference type="OrthoDB" id="8178301at2759"/>
<sequence length="249" mass="29575">MKKRNVWTYDETLEMLNIMHEQESLKAMNGRPFRKDKAFRLVNEELAQRGYLLRDPKKIEHRWKNLKKKYFDLLKDPKLAETENFLYFDEIDLLMKGKTPRQDSIHPQSRGNGPIKEQSSDLHDYLNARSVSGDEEVEQTRKDPARPIQQRRSQRATKGKSNRYSMDNDLPCSPPTFAVKPTEDMVYRNQRRLIEYQSELYNRAQKESDETFLQMSRQLMEESNEHFNTILFELLPRQAGTSEVGRRSK</sequence>
<evidence type="ECO:0000313" key="3">
    <source>
        <dbReference type="EnsemblMetazoa" id="AALB002870-PA"/>
    </source>
</evidence>
<feature type="region of interest" description="Disordered" evidence="1">
    <location>
        <begin position="99"/>
        <end position="177"/>
    </location>
</feature>
<dbReference type="Pfam" id="PF13837">
    <property type="entry name" value="Myb_DNA-bind_4"/>
    <property type="match status" value="1"/>
</dbReference>
<name>A0A8W7JGC2_ANOAL</name>
<dbReference type="Gene3D" id="1.10.10.60">
    <property type="entry name" value="Homeodomain-like"/>
    <property type="match status" value="1"/>
</dbReference>
<organism evidence="3 4">
    <name type="scientific">Anopheles albimanus</name>
    <name type="common">New world malaria mosquito</name>
    <dbReference type="NCBI Taxonomy" id="7167"/>
    <lineage>
        <taxon>Eukaryota</taxon>
        <taxon>Metazoa</taxon>
        <taxon>Ecdysozoa</taxon>
        <taxon>Arthropoda</taxon>
        <taxon>Hexapoda</taxon>
        <taxon>Insecta</taxon>
        <taxon>Pterygota</taxon>
        <taxon>Neoptera</taxon>
        <taxon>Endopterygota</taxon>
        <taxon>Diptera</taxon>
        <taxon>Nematocera</taxon>
        <taxon>Culicoidea</taxon>
        <taxon>Culicidae</taxon>
        <taxon>Anophelinae</taxon>
        <taxon>Anopheles</taxon>
    </lineage>
</organism>
<dbReference type="Proteomes" id="UP000069272">
    <property type="component" value="Chromosome 2R"/>
</dbReference>
<dbReference type="KEGG" id="aali:118468657"/>
<reference evidence="3 4" key="1">
    <citation type="journal article" date="2017" name="G3 (Bethesda)">
        <title>The Physical Genome Mapping of Anopheles albimanus Corrected Scaffold Misassemblies and Identified Interarm Rearrangements in Genus Anopheles.</title>
        <authorList>
            <person name="Artemov G.N."/>
            <person name="Peery A.N."/>
            <person name="Jiang X."/>
            <person name="Tu Z."/>
            <person name="Stegniy V.N."/>
            <person name="Sharakhova M.V."/>
            <person name="Sharakhov I.V."/>
        </authorList>
    </citation>
    <scope>NUCLEOTIDE SEQUENCE [LARGE SCALE GENOMIC DNA]</scope>
    <source>
        <strain evidence="3 4">ALBI9_A</strain>
    </source>
</reference>
<evidence type="ECO:0000313" key="4">
    <source>
        <dbReference type="Proteomes" id="UP000069272"/>
    </source>
</evidence>
<dbReference type="GeneID" id="118468657"/>
<feature type="domain" description="Myb/SANT-like DNA-binding" evidence="2">
    <location>
        <begin position="4"/>
        <end position="93"/>
    </location>
</feature>
<dbReference type="EnsemblMetazoa" id="AALB002870-RA">
    <property type="protein sequence ID" value="AALB002870-PA"/>
    <property type="gene ID" value="AALB002870"/>
</dbReference>
<evidence type="ECO:0000256" key="1">
    <source>
        <dbReference type="SAM" id="MobiDB-lite"/>
    </source>
</evidence>